<proteinExistence type="predicted"/>
<dbReference type="AlphaFoldDB" id="A0A401TGI3"/>
<gene>
    <name evidence="1" type="ORF">chiPu_0025596</name>
</gene>
<evidence type="ECO:0000313" key="1">
    <source>
        <dbReference type="EMBL" id="GCC41770.1"/>
    </source>
</evidence>
<organism evidence="1 2">
    <name type="scientific">Chiloscyllium punctatum</name>
    <name type="common">Brownbanded bambooshark</name>
    <name type="synonym">Hemiscyllium punctatum</name>
    <dbReference type="NCBI Taxonomy" id="137246"/>
    <lineage>
        <taxon>Eukaryota</taxon>
        <taxon>Metazoa</taxon>
        <taxon>Chordata</taxon>
        <taxon>Craniata</taxon>
        <taxon>Vertebrata</taxon>
        <taxon>Chondrichthyes</taxon>
        <taxon>Elasmobranchii</taxon>
        <taxon>Galeomorphii</taxon>
        <taxon>Galeoidea</taxon>
        <taxon>Orectolobiformes</taxon>
        <taxon>Hemiscylliidae</taxon>
        <taxon>Chiloscyllium</taxon>
    </lineage>
</organism>
<protein>
    <submittedName>
        <fullName evidence="1">Uncharacterized protein</fullName>
    </submittedName>
</protein>
<reference evidence="1 2" key="1">
    <citation type="journal article" date="2018" name="Nat. Ecol. Evol.">
        <title>Shark genomes provide insights into elasmobranch evolution and the origin of vertebrates.</title>
        <authorList>
            <person name="Hara Y"/>
            <person name="Yamaguchi K"/>
            <person name="Onimaru K"/>
            <person name="Kadota M"/>
            <person name="Koyanagi M"/>
            <person name="Keeley SD"/>
            <person name="Tatsumi K"/>
            <person name="Tanaka K"/>
            <person name="Motone F"/>
            <person name="Kageyama Y"/>
            <person name="Nozu R"/>
            <person name="Adachi N"/>
            <person name="Nishimura O"/>
            <person name="Nakagawa R"/>
            <person name="Tanegashima C"/>
            <person name="Kiyatake I"/>
            <person name="Matsumoto R"/>
            <person name="Murakumo K"/>
            <person name="Nishida K"/>
            <person name="Terakita A"/>
            <person name="Kuratani S"/>
            <person name="Sato K"/>
            <person name="Hyodo S Kuraku.S."/>
        </authorList>
    </citation>
    <scope>NUCLEOTIDE SEQUENCE [LARGE SCALE GENOMIC DNA]</scope>
</reference>
<accession>A0A401TGI3</accession>
<name>A0A401TGI3_CHIPU</name>
<sequence>MSAAAVAAAGAVAAASLMAPDGFGGRWKILEQLRNPECA</sequence>
<evidence type="ECO:0000313" key="2">
    <source>
        <dbReference type="Proteomes" id="UP000287033"/>
    </source>
</evidence>
<dbReference type="Proteomes" id="UP000287033">
    <property type="component" value="Unassembled WGS sequence"/>
</dbReference>
<dbReference type="EMBL" id="BEZZ01061736">
    <property type="protein sequence ID" value="GCC41770.1"/>
    <property type="molecule type" value="Genomic_DNA"/>
</dbReference>
<comment type="caution">
    <text evidence="1">The sequence shown here is derived from an EMBL/GenBank/DDBJ whole genome shotgun (WGS) entry which is preliminary data.</text>
</comment>
<feature type="non-terminal residue" evidence="1">
    <location>
        <position position="39"/>
    </location>
</feature>
<keyword evidence="2" id="KW-1185">Reference proteome</keyword>